<reference evidence="2" key="2">
    <citation type="submission" date="2015-03" db="EMBL/GenBank/DDBJ databases">
        <authorList>
            <person name="Chow C.-E.T."/>
            <person name="Winget D.M."/>
            <person name="White R.A.III."/>
            <person name="Hallam S.J."/>
            <person name="Suttle C.A."/>
        </authorList>
    </citation>
    <scope>NUCLEOTIDE SEQUENCE</scope>
    <source>
        <strain evidence="2">Anoxic3_1</strain>
    </source>
</reference>
<evidence type="ECO:0000313" key="2">
    <source>
        <dbReference type="EMBL" id="AKH45899.1"/>
    </source>
</evidence>
<protein>
    <submittedName>
        <fullName evidence="2">Uncharacterized protein</fullName>
    </submittedName>
</protein>
<feature type="region of interest" description="Disordered" evidence="1">
    <location>
        <begin position="37"/>
        <end position="63"/>
    </location>
</feature>
<organism evidence="2">
    <name type="scientific">uncultured marine virus</name>
    <dbReference type="NCBI Taxonomy" id="186617"/>
    <lineage>
        <taxon>Viruses</taxon>
        <taxon>environmental samples</taxon>
    </lineage>
</organism>
<reference evidence="2" key="1">
    <citation type="journal article" date="2015" name="Front. Microbiol.">
        <title>Combining genomic sequencing methods to explore viral diversity and reveal potential virus-host interactions.</title>
        <authorList>
            <person name="Chow C.E."/>
            <person name="Winget D.M."/>
            <person name="White R.A.III."/>
            <person name="Hallam S.J."/>
            <person name="Suttle C.A."/>
        </authorList>
    </citation>
    <scope>NUCLEOTIDE SEQUENCE</scope>
    <source>
        <strain evidence="2">Anoxic3_1</strain>
    </source>
</reference>
<sequence length="63" mass="7069">MAASLPACPGRSKALQGRACRLDWRCAPLSQIQDEPLWSTSQRTRRSPPGPSRPCAESCWRRM</sequence>
<dbReference type="EMBL" id="KR029577">
    <property type="protein sequence ID" value="AKH45899.1"/>
    <property type="molecule type" value="Genomic_DNA"/>
</dbReference>
<accession>A0A0F7L072</accession>
<name>A0A0F7L072_9VIRU</name>
<evidence type="ECO:0000256" key="1">
    <source>
        <dbReference type="SAM" id="MobiDB-lite"/>
    </source>
</evidence>
<proteinExistence type="predicted"/>